<feature type="non-terminal residue" evidence="1">
    <location>
        <position position="48"/>
    </location>
</feature>
<dbReference type="Proteomes" id="UP000260136">
    <property type="component" value="Chromosome"/>
</dbReference>
<dbReference type="EMBL" id="LS991952">
    <property type="protein sequence ID" value="SYV94397.1"/>
    <property type="molecule type" value="Genomic_DNA"/>
</dbReference>
<reference evidence="2" key="1">
    <citation type="submission" date="2018-06" db="EMBL/GenBank/DDBJ databases">
        <authorList>
            <consortium name="Pathogen Informatics"/>
        </authorList>
    </citation>
    <scope>NUCLEOTIDE SEQUENCE [LARGE SCALE GENOMIC DNA]</scope>
    <source>
        <strain evidence="2">NCTC10115</strain>
    </source>
</reference>
<sequence>MRINPSTRFLYSNNRLTQVNNLHLIYEIRLKNTTKLFDNYQDAFNYIW</sequence>
<evidence type="ECO:0000313" key="2">
    <source>
        <dbReference type="Proteomes" id="UP000260136"/>
    </source>
</evidence>
<name>A0A3B0PEJ9_MYCGL</name>
<accession>A0A3B0PEJ9</accession>
<organism evidence="1 2">
    <name type="scientific">Mycoplasmoides gallisepticum</name>
    <name type="common">Mycoplasma gallisepticum</name>
    <dbReference type="NCBI Taxonomy" id="2096"/>
    <lineage>
        <taxon>Bacteria</taxon>
        <taxon>Bacillati</taxon>
        <taxon>Mycoplasmatota</taxon>
        <taxon>Mycoplasmoidales</taxon>
        <taxon>Mycoplasmoidaceae</taxon>
        <taxon>Mycoplasmoides</taxon>
    </lineage>
</organism>
<dbReference type="AlphaFoldDB" id="A0A3B0PEJ9"/>
<protein>
    <submittedName>
        <fullName evidence="1">Uncharacterized protein</fullName>
    </submittedName>
</protein>
<gene>
    <name evidence="1" type="ORF">NCTC10115_00720</name>
</gene>
<proteinExistence type="predicted"/>
<evidence type="ECO:0000313" key="1">
    <source>
        <dbReference type="EMBL" id="SYV94397.1"/>
    </source>
</evidence>